<dbReference type="GO" id="GO:0016020">
    <property type="term" value="C:membrane"/>
    <property type="evidence" value="ECO:0007669"/>
    <property type="project" value="InterPro"/>
</dbReference>
<dbReference type="GO" id="GO:0070851">
    <property type="term" value="F:growth factor receptor binding"/>
    <property type="evidence" value="ECO:0007669"/>
    <property type="project" value="TreeGrafter"/>
</dbReference>
<evidence type="ECO:0000256" key="3">
    <source>
        <dbReference type="ARBA" id="ARBA00023246"/>
    </source>
</evidence>
<feature type="domain" description="Platelet-derived growth factor (PDGF) family profile" evidence="6">
    <location>
        <begin position="116"/>
        <end position="206"/>
    </location>
</feature>
<protein>
    <submittedName>
        <fullName evidence="8">Uncharacterized protein LOC107266897 isoform X1</fullName>
    </submittedName>
</protein>
<dbReference type="GO" id="GO:0005615">
    <property type="term" value="C:extracellular space"/>
    <property type="evidence" value="ECO:0007669"/>
    <property type="project" value="TreeGrafter"/>
</dbReference>
<reference evidence="8" key="1">
    <citation type="submission" date="2025-08" db="UniProtKB">
        <authorList>
            <consortium name="RefSeq"/>
        </authorList>
    </citation>
    <scope>IDENTIFICATION</scope>
</reference>
<dbReference type="CTD" id="32876"/>
<evidence type="ECO:0000313" key="7">
    <source>
        <dbReference type="Proteomes" id="UP000694920"/>
    </source>
</evidence>
<dbReference type="Gene3D" id="2.10.90.10">
    <property type="entry name" value="Cystine-knot cytokines"/>
    <property type="match status" value="1"/>
</dbReference>
<gene>
    <name evidence="8" type="primary">LOC107266897</name>
</gene>
<evidence type="ECO:0000256" key="4">
    <source>
        <dbReference type="RuleBase" id="RU003818"/>
    </source>
</evidence>
<comment type="similarity">
    <text evidence="1 4">Belongs to the PDGF/VEGF growth factor family.</text>
</comment>
<dbReference type="GO" id="GO:0008284">
    <property type="term" value="P:positive regulation of cell population proliferation"/>
    <property type="evidence" value="ECO:0007669"/>
    <property type="project" value="TreeGrafter"/>
</dbReference>
<proteinExistence type="inferred from homology"/>
<name>A0AAJ7BSL9_CEPCN</name>
<dbReference type="InterPro" id="IPR029034">
    <property type="entry name" value="Cystine-knot_cytokine"/>
</dbReference>
<accession>A0AAJ7BSL9</accession>
<dbReference type="PROSITE" id="PS50278">
    <property type="entry name" value="PDGF_2"/>
    <property type="match status" value="1"/>
</dbReference>
<dbReference type="SMART" id="SM00141">
    <property type="entry name" value="PDGF"/>
    <property type="match status" value="1"/>
</dbReference>
<dbReference type="PANTHER" id="PTHR11633">
    <property type="entry name" value="PLATELET-DERIVED GROWTH FACTOR"/>
    <property type="match status" value="1"/>
</dbReference>
<dbReference type="InterPro" id="IPR000072">
    <property type="entry name" value="PDGF/VEGF_dom"/>
</dbReference>
<evidence type="ECO:0000259" key="6">
    <source>
        <dbReference type="PROSITE" id="PS50278"/>
    </source>
</evidence>
<keyword evidence="7" id="KW-1185">Reference proteome</keyword>
<keyword evidence="3" id="KW-0497">Mitogen</keyword>
<sequence>MTESTKRIWQWISFKCFILNMLFTISLAQEVHFHGDQDFVYPGGIRRRIDRPDHNAISMNKKYDNLTELARSIQIAKDLSTMDSVDDILAAVGVVETGNTGVGLSSRVGGVERSKVEIPKSAVCMPELQVVELVEDNDPTKIYLPTCTRAKRCGGCCTHSALSCQPSKTDVRNVVVQVRDQSFKLIEKKLVALEEHTECMCNCRVKAEHCIDKHRYSEDECRCICKNTDEEEKCEREHKIKRWDPETCTCRCLRVEECSTGLFFDQNACSCKAIPGRLWFGNSKIGIYPSRQDGNNRHFSPSVFVIDAADPRRKPKDDPERT</sequence>
<keyword evidence="2 4" id="KW-0339">Growth factor</keyword>
<evidence type="ECO:0000313" key="8">
    <source>
        <dbReference type="RefSeq" id="XP_015593389.1"/>
    </source>
</evidence>
<evidence type="ECO:0000256" key="1">
    <source>
        <dbReference type="ARBA" id="ARBA00006686"/>
    </source>
</evidence>
<dbReference type="SUPFAM" id="SSF57501">
    <property type="entry name" value="Cystine-knot cytokines"/>
    <property type="match status" value="1"/>
</dbReference>
<dbReference type="GO" id="GO:0008083">
    <property type="term" value="F:growth factor activity"/>
    <property type="evidence" value="ECO:0007669"/>
    <property type="project" value="UniProtKB-KW"/>
</dbReference>
<dbReference type="RefSeq" id="XP_015593389.1">
    <property type="nucleotide sequence ID" value="XM_015737903.2"/>
</dbReference>
<feature type="chain" id="PRO_5042533408" evidence="5">
    <location>
        <begin position="29"/>
        <end position="322"/>
    </location>
</feature>
<evidence type="ECO:0000256" key="5">
    <source>
        <dbReference type="SAM" id="SignalP"/>
    </source>
</evidence>
<dbReference type="PANTHER" id="PTHR11633:SF1">
    <property type="entry name" value="LD28763P"/>
    <property type="match status" value="1"/>
</dbReference>
<feature type="signal peptide" evidence="5">
    <location>
        <begin position="1"/>
        <end position="28"/>
    </location>
</feature>
<dbReference type="KEGG" id="ccin:107266897"/>
<dbReference type="AlphaFoldDB" id="A0AAJ7BSL9"/>
<dbReference type="GeneID" id="107266897"/>
<dbReference type="Pfam" id="PF00341">
    <property type="entry name" value="PDGF"/>
    <property type="match status" value="1"/>
</dbReference>
<evidence type="ECO:0000256" key="2">
    <source>
        <dbReference type="ARBA" id="ARBA00023030"/>
    </source>
</evidence>
<dbReference type="Proteomes" id="UP000694920">
    <property type="component" value="Unplaced"/>
</dbReference>
<organism evidence="7 8">
    <name type="scientific">Cephus cinctus</name>
    <name type="common">Wheat stem sawfly</name>
    <dbReference type="NCBI Taxonomy" id="211228"/>
    <lineage>
        <taxon>Eukaryota</taxon>
        <taxon>Metazoa</taxon>
        <taxon>Ecdysozoa</taxon>
        <taxon>Arthropoda</taxon>
        <taxon>Hexapoda</taxon>
        <taxon>Insecta</taxon>
        <taxon>Pterygota</taxon>
        <taxon>Neoptera</taxon>
        <taxon>Endopterygota</taxon>
        <taxon>Hymenoptera</taxon>
        <taxon>Cephoidea</taxon>
        <taxon>Cephidae</taxon>
        <taxon>Cephus</taxon>
    </lineage>
</organism>
<keyword evidence="5" id="KW-0732">Signal</keyword>
<dbReference type="GO" id="GO:0051781">
    <property type="term" value="P:positive regulation of cell division"/>
    <property type="evidence" value="ECO:0007669"/>
    <property type="project" value="UniProtKB-KW"/>
</dbReference>